<dbReference type="InterPro" id="IPR026260">
    <property type="entry name" value="Thr_Synthase_bac/arc"/>
</dbReference>
<evidence type="ECO:0000256" key="11">
    <source>
        <dbReference type="PIRSR" id="PIRSR038945-3"/>
    </source>
</evidence>
<dbReference type="GO" id="GO:0004795">
    <property type="term" value="F:threonine synthase activity"/>
    <property type="evidence" value="ECO:0007669"/>
    <property type="project" value="UniProtKB-UniRule"/>
</dbReference>
<evidence type="ECO:0000256" key="6">
    <source>
        <dbReference type="ARBA" id="ARBA00049144"/>
    </source>
</evidence>
<proteinExistence type="inferred from homology"/>
<keyword evidence="14" id="KW-1185">Reference proteome</keyword>
<comment type="similarity">
    <text evidence="2 8">Belongs to the threonine synthase family.</text>
</comment>
<protein>
    <recommendedName>
        <fullName evidence="3 7">Threonine synthase</fullName>
        <ecNumber evidence="7 8">4.2.3.1</ecNumber>
    </recommendedName>
</protein>
<dbReference type="RefSeq" id="WP_009200593.1">
    <property type="nucleotide sequence ID" value="NZ_ACJX03000001.1"/>
</dbReference>
<keyword evidence="8" id="KW-0028">Amino-acid biosynthesis</keyword>
<dbReference type="InterPro" id="IPR036052">
    <property type="entry name" value="TrpB-like_PALP_sf"/>
</dbReference>
<dbReference type="EC" id="4.2.3.1" evidence="7 8"/>
<name>A0A0T5X887_9BACT</name>
<comment type="pathway">
    <text evidence="8">Amino-acid biosynthesis; L-threonine biosynthesis; L-threonine from L-aspartate: step 5/5.</text>
</comment>
<keyword evidence="5 8" id="KW-0456">Lyase</keyword>
<sequence>MIVASADKLKCVLCGREFDPNSDVFTCPDCGPDGTLDVFYDYDDVRRKFTPEALAGNKERSISRYIELLPINDPTFFPNLKVGCSPLYESTYWAKKLGIKQVLIKDDGRNPTASFKDRASFVGVAKAREKGATSIACASTGNAASSLAGCAAVAGLDCYIFVPEKAPVNKVTQLLIYGAKVFLVKGTYEDAFKLAVKAIDAYGWYNRNSAINPYLVEGKKTCGLELAEELSFDLPDKVFVSVGDGCIISSFYKAFYDLKQIGLISRIPQLIGVQAEGACPIYKAFKEGKNVIEKEPTNTLADSIAVGEPRNWAKALRAVRKSSGDMVAVSDDQILEAMRLLARTSGVFGEPAGVTGFAGLLKYAHTGKLGSNERVAVIVTGNGLKDSESAKKAAGSPFLVEPTLEAVNQVLGSMNQKN</sequence>
<comment type="function">
    <text evidence="8">Catalyzes the gamma-elimination of phosphate from L-phosphohomoserine and the beta-addition of water to produce L-threonine.</text>
</comment>
<dbReference type="STRING" id="592015.HMPREF1705_03519"/>
<evidence type="ECO:0000313" key="13">
    <source>
        <dbReference type="EMBL" id="KRT34529.1"/>
    </source>
</evidence>
<dbReference type="AlphaFoldDB" id="A0A0T5X887"/>
<evidence type="ECO:0000256" key="5">
    <source>
        <dbReference type="ARBA" id="ARBA00023239"/>
    </source>
</evidence>
<dbReference type="InterPro" id="IPR004450">
    <property type="entry name" value="Thr_synthase-like"/>
</dbReference>
<dbReference type="Pfam" id="PF00291">
    <property type="entry name" value="PALP"/>
    <property type="match status" value="1"/>
</dbReference>
<comment type="catalytic activity">
    <reaction evidence="6 8">
        <text>O-phospho-L-homoserine + H2O = L-threonine + phosphate</text>
        <dbReference type="Rhea" id="RHEA:10840"/>
        <dbReference type="ChEBI" id="CHEBI:15377"/>
        <dbReference type="ChEBI" id="CHEBI:43474"/>
        <dbReference type="ChEBI" id="CHEBI:57590"/>
        <dbReference type="ChEBI" id="CHEBI:57926"/>
        <dbReference type="EC" id="4.2.3.1"/>
    </reaction>
</comment>
<dbReference type="GO" id="GO:0003941">
    <property type="term" value="F:L-serine ammonia-lyase activity"/>
    <property type="evidence" value="ECO:0007669"/>
    <property type="project" value="TreeGrafter"/>
</dbReference>
<feature type="domain" description="Tryptophan synthase beta chain-like PALP" evidence="12">
    <location>
        <begin position="81"/>
        <end position="381"/>
    </location>
</feature>
<dbReference type="PANTHER" id="PTHR48078:SF6">
    <property type="entry name" value="L-THREONINE DEHYDRATASE CATABOLIC TDCB"/>
    <property type="match status" value="1"/>
</dbReference>
<dbReference type="InterPro" id="IPR001926">
    <property type="entry name" value="TrpB-like_PALP"/>
</dbReference>
<comment type="cofactor">
    <cofactor evidence="1 8 9">
        <name>pyridoxal 5'-phosphate</name>
        <dbReference type="ChEBI" id="CHEBI:597326"/>
    </cofactor>
</comment>
<feature type="cross-link" description="Isoglutamyl lysine isopeptide (Lys-Gln) (interchain with Q-Cter in protein Pup)" evidence="11">
    <location>
        <position position="197"/>
    </location>
</feature>
<evidence type="ECO:0000256" key="10">
    <source>
        <dbReference type="PIRSR" id="PIRSR038945-2"/>
    </source>
</evidence>
<feature type="binding site" evidence="9">
    <location>
        <position position="142"/>
    </location>
    <ligand>
        <name>pyridoxal 5'-phosphate</name>
        <dbReference type="ChEBI" id="CHEBI:597326"/>
    </ligand>
</feature>
<evidence type="ECO:0000313" key="14">
    <source>
        <dbReference type="Proteomes" id="UP000005273"/>
    </source>
</evidence>
<reference evidence="14" key="1">
    <citation type="submission" date="2012-09" db="EMBL/GenBank/DDBJ databases">
        <authorList>
            <person name="Weinstock G."/>
            <person name="Sodergren E."/>
            <person name="Clifton S."/>
            <person name="Fulton L."/>
            <person name="Fulton B."/>
            <person name="Courtney L."/>
            <person name="Fronick C."/>
            <person name="Harrison M."/>
            <person name="Strong C."/>
            <person name="Farmer C."/>
            <person name="Delehaunty K."/>
            <person name="Markovic C."/>
            <person name="Hall O."/>
            <person name="Minx P."/>
            <person name="Tomlinson C."/>
            <person name="Mitreva M."/>
            <person name="Nelson J."/>
            <person name="Hou S."/>
            <person name="Wollam A."/>
            <person name="Pepin K.H."/>
            <person name="Johnson M."/>
            <person name="Bhonagiri V."/>
            <person name="Nash W.E."/>
            <person name="Suruliraj S."/>
            <person name="Warren W."/>
            <person name="Chinwalla A."/>
            <person name="Mardis E.R."/>
            <person name="Wilson R.K."/>
        </authorList>
    </citation>
    <scope>NUCLEOTIDE SEQUENCE [LARGE SCALE GENOMIC DNA]</scope>
    <source>
        <strain evidence="14">OS1</strain>
    </source>
</reference>
<keyword evidence="4 8" id="KW-0663">Pyridoxal phosphate</keyword>
<evidence type="ECO:0000256" key="4">
    <source>
        <dbReference type="ARBA" id="ARBA00022898"/>
    </source>
</evidence>
<keyword evidence="8" id="KW-0791">Threonine biosynthesis</keyword>
<evidence type="ECO:0000256" key="1">
    <source>
        <dbReference type="ARBA" id="ARBA00001933"/>
    </source>
</evidence>
<dbReference type="PIRSF" id="PIRSF038945">
    <property type="entry name" value="Thr_synthase"/>
    <property type="match status" value="1"/>
</dbReference>
<dbReference type="PANTHER" id="PTHR48078">
    <property type="entry name" value="THREONINE DEHYDRATASE, MITOCHONDRIAL-RELATED"/>
    <property type="match status" value="1"/>
</dbReference>
<feature type="modified residue" description="N6-(pyridoxal phosphate)lysine" evidence="10">
    <location>
        <position position="116"/>
    </location>
</feature>
<comment type="caution">
    <text evidence="13">The sequence shown here is derived from an EMBL/GenBank/DDBJ whole genome shotgun (WGS) entry which is preliminary data.</text>
</comment>
<dbReference type="InterPro" id="IPR050147">
    <property type="entry name" value="Ser/Thr_Dehydratase"/>
</dbReference>
<dbReference type="EMBL" id="ACJX03000001">
    <property type="protein sequence ID" value="KRT34529.1"/>
    <property type="molecule type" value="Genomic_DNA"/>
</dbReference>
<dbReference type="CDD" id="cd01563">
    <property type="entry name" value="Thr-synth_1"/>
    <property type="match status" value="1"/>
</dbReference>
<dbReference type="UniPathway" id="UPA00050">
    <property type="reaction ID" value="UER00065"/>
</dbReference>
<gene>
    <name evidence="13" type="ORF">HMPREF1705_03519</name>
</gene>
<evidence type="ECO:0000256" key="7">
    <source>
        <dbReference type="NCBIfam" id="TIGR00260"/>
    </source>
</evidence>
<evidence type="ECO:0000256" key="9">
    <source>
        <dbReference type="PIRSR" id="PIRSR038945-1"/>
    </source>
</evidence>
<dbReference type="GO" id="GO:0006565">
    <property type="term" value="P:L-serine catabolic process"/>
    <property type="evidence" value="ECO:0007669"/>
    <property type="project" value="TreeGrafter"/>
</dbReference>
<organism evidence="13 14">
    <name type="scientific">Acetomicrobium hydrogeniformans ATCC BAA-1850</name>
    <dbReference type="NCBI Taxonomy" id="592015"/>
    <lineage>
        <taxon>Bacteria</taxon>
        <taxon>Thermotogati</taxon>
        <taxon>Synergistota</taxon>
        <taxon>Synergistia</taxon>
        <taxon>Synergistales</taxon>
        <taxon>Acetomicrobiaceae</taxon>
        <taxon>Acetomicrobium</taxon>
    </lineage>
</organism>
<dbReference type="SUPFAM" id="SSF53686">
    <property type="entry name" value="Tryptophan synthase beta subunit-like PLP-dependent enzymes"/>
    <property type="match status" value="1"/>
</dbReference>
<evidence type="ECO:0000256" key="2">
    <source>
        <dbReference type="ARBA" id="ARBA00005517"/>
    </source>
</evidence>
<evidence type="ECO:0000259" key="12">
    <source>
        <dbReference type="Pfam" id="PF00291"/>
    </source>
</evidence>
<dbReference type="Proteomes" id="UP000005273">
    <property type="component" value="Unassembled WGS sequence"/>
</dbReference>
<dbReference type="eggNOG" id="COG0498">
    <property type="taxonomic scope" value="Bacteria"/>
</dbReference>
<evidence type="ECO:0000256" key="3">
    <source>
        <dbReference type="ARBA" id="ARBA00018679"/>
    </source>
</evidence>
<dbReference type="GO" id="GO:0006567">
    <property type="term" value="P:L-threonine catabolic process"/>
    <property type="evidence" value="ECO:0007669"/>
    <property type="project" value="TreeGrafter"/>
</dbReference>
<feature type="binding site" evidence="9">
    <location>
        <position position="380"/>
    </location>
    <ligand>
        <name>pyridoxal 5'-phosphate</name>
        <dbReference type="ChEBI" id="CHEBI:597326"/>
    </ligand>
</feature>
<dbReference type="GO" id="GO:0009097">
    <property type="term" value="P:isoleucine biosynthetic process"/>
    <property type="evidence" value="ECO:0007669"/>
    <property type="project" value="TreeGrafter"/>
</dbReference>
<dbReference type="NCBIfam" id="TIGR00260">
    <property type="entry name" value="thrC"/>
    <property type="match status" value="1"/>
</dbReference>
<dbReference type="GO" id="GO:0004794">
    <property type="term" value="F:threonine deaminase activity"/>
    <property type="evidence" value="ECO:0007669"/>
    <property type="project" value="TreeGrafter"/>
</dbReference>
<evidence type="ECO:0000256" key="8">
    <source>
        <dbReference type="PIRNR" id="PIRNR038945"/>
    </source>
</evidence>
<dbReference type="Gene3D" id="3.40.50.1100">
    <property type="match status" value="2"/>
</dbReference>
<accession>A0A0T5X887</accession>
<dbReference type="GO" id="GO:0009088">
    <property type="term" value="P:threonine biosynthetic process"/>
    <property type="evidence" value="ECO:0007669"/>
    <property type="project" value="UniProtKB-UniRule"/>
</dbReference>